<dbReference type="PANTHER" id="PTHR31332">
    <property type="entry name" value="7-HYDROXYMETHYL CHLOROPHYLL A REDUCTASE, CHLOROPLASTIC"/>
    <property type="match status" value="1"/>
</dbReference>
<name>A0A8T3VM90_METOL</name>
<comment type="similarity">
    <text evidence="6">Belongs to the FrhB family.</text>
</comment>
<dbReference type="EMBL" id="SUTG01000014">
    <property type="protein sequence ID" value="MBE6512352.1"/>
    <property type="molecule type" value="Genomic_DNA"/>
</dbReference>
<sequence length="365" mass="41171">MSEHRIAMVGTPCEIMAASKLQYYADSPIDVKLGLFCMENFSYKYFVNLLKEYDLKMDDIEKFQIEKGFVFLLLKTKETVKIPLSVAKRIIRKNCNICVELTSETSDISIGSIGSEDGWSTLIIRTEKGDEIVNGAIDQRFIEAKEFSDSQFGLLNRIAESKISKNLETIERREFLARPVLYQREKSEDSIEREFSEASFLDLRSNVIDVGACVLCGACEYACPHNLITIDDTKPRMKGECPDDCHACFEVCPRTFIPEDLRNDNSKPIGDFKKVLSVKSLKHTQGQDGSIVTTLIDYLLSNEIVTEALIVDKEDHLAWKPYAKLTNAIDEVVKSGGTKYSVCPVFKPLRDLKGDSLQNINEGVN</sequence>
<keyword evidence="5" id="KW-0411">Iron-sulfur</keyword>
<dbReference type="SUPFAM" id="SSF54862">
    <property type="entry name" value="4Fe-4S ferredoxins"/>
    <property type="match status" value="1"/>
</dbReference>
<dbReference type="InterPro" id="IPR045220">
    <property type="entry name" value="FRHB/FDHB/HCAR-like"/>
</dbReference>
<dbReference type="GO" id="GO:0046872">
    <property type="term" value="F:metal ion binding"/>
    <property type="evidence" value="ECO:0007669"/>
    <property type="project" value="UniProtKB-KW"/>
</dbReference>
<reference evidence="8" key="1">
    <citation type="submission" date="2019-04" db="EMBL/GenBank/DDBJ databases">
        <title>Evolution of Biomass-Degrading Anaerobic Consortia Revealed by Metagenomics.</title>
        <authorList>
            <person name="Peng X."/>
        </authorList>
    </citation>
    <scope>NUCLEOTIDE SEQUENCE</scope>
    <source>
        <strain evidence="8">SIG14</strain>
    </source>
</reference>
<dbReference type="Pfam" id="PF04432">
    <property type="entry name" value="FrhB_FdhB_C"/>
    <property type="match status" value="1"/>
</dbReference>
<evidence type="ECO:0000256" key="5">
    <source>
        <dbReference type="ARBA" id="ARBA00023014"/>
    </source>
</evidence>
<evidence type="ECO:0000256" key="3">
    <source>
        <dbReference type="ARBA" id="ARBA00023002"/>
    </source>
</evidence>
<evidence type="ECO:0000256" key="4">
    <source>
        <dbReference type="ARBA" id="ARBA00023004"/>
    </source>
</evidence>
<evidence type="ECO:0000256" key="6">
    <source>
        <dbReference type="ARBA" id="ARBA00038369"/>
    </source>
</evidence>
<dbReference type="InterPro" id="IPR007525">
    <property type="entry name" value="FrhB_FdhB_C"/>
</dbReference>
<keyword evidence="4" id="KW-0408">Iron</keyword>
<keyword evidence="3" id="KW-0560">Oxidoreductase</keyword>
<dbReference type="PROSITE" id="PS51379">
    <property type="entry name" value="4FE4S_FER_2"/>
    <property type="match status" value="1"/>
</dbReference>
<dbReference type="Pfam" id="PF00037">
    <property type="entry name" value="Fer4"/>
    <property type="match status" value="1"/>
</dbReference>
<organism evidence="8 9">
    <name type="scientific">Methanobrevibacter olleyae</name>
    <dbReference type="NCBI Taxonomy" id="294671"/>
    <lineage>
        <taxon>Archaea</taxon>
        <taxon>Methanobacteriati</taxon>
        <taxon>Methanobacteriota</taxon>
        <taxon>Methanomada group</taxon>
        <taxon>Methanobacteria</taxon>
        <taxon>Methanobacteriales</taxon>
        <taxon>Methanobacteriaceae</taxon>
        <taxon>Methanobrevibacter</taxon>
    </lineage>
</organism>
<dbReference type="InterPro" id="IPR017900">
    <property type="entry name" value="4Fe4S_Fe_S_CS"/>
</dbReference>
<dbReference type="PROSITE" id="PS00198">
    <property type="entry name" value="4FE4S_FER_1"/>
    <property type="match status" value="1"/>
</dbReference>
<proteinExistence type="inferred from homology"/>
<dbReference type="Pfam" id="PF04422">
    <property type="entry name" value="FrhB_FdhB_N"/>
    <property type="match status" value="1"/>
</dbReference>
<dbReference type="GO" id="GO:0051536">
    <property type="term" value="F:iron-sulfur cluster binding"/>
    <property type="evidence" value="ECO:0007669"/>
    <property type="project" value="UniProtKB-KW"/>
</dbReference>
<evidence type="ECO:0000313" key="9">
    <source>
        <dbReference type="Proteomes" id="UP000732619"/>
    </source>
</evidence>
<accession>A0A8T3VM90</accession>
<dbReference type="InterPro" id="IPR007516">
    <property type="entry name" value="Co_F420_Hydgase/DH_bsu_N"/>
</dbReference>
<dbReference type="Gene3D" id="3.30.70.20">
    <property type="match status" value="1"/>
</dbReference>
<evidence type="ECO:0000256" key="2">
    <source>
        <dbReference type="ARBA" id="ARBA00022723"/>
    </source>
</evidence>
<dbReference type="InterPro" id="IPR017896">
    <property type="entry name" value="4Fe4S_Fe-S-bd"/>
</dbReference>
<comment type="caution">
    <text evidence="8">The sequence shown here is derived from an EMBL/GenBank/DDBJ whole genome shotgun (WGS) entry which is preliminary data.</text>
</comment>
<evidence type="ECO:0000256" key="1">
    <source>
        <dbReference type="ARBA" id="ARBA00001974"/>
    </source>
</evidence>
<evidence type="ECO:0000259" key="7">
    <source>
        <dbReference type="PROSITE" id="PS51379"/>
    </source>
</evidence>
<dbReference type="Proteomes" id="UP000732619">
    <property type="component" value="Unassembled WGS sequence"/>
</dbReference>
<evidence type="ECO:0000313" key="8">
    <source>
        <dbReference type="EMBL" id="MBE6512352.1"/>
    </source>
</evidence>
<dbReference type="PANTHER" id="PTHR31332:SF6">
    <property type="entry name" value="FORMATE DEHYDROGENASE SUBUNIT BETA"/>
    <property type="match status" value="1"/>
</dbReference>
<comment type="cofactor">
    <cofactor evidence="1">
        <name>FAD</name>
        <dbReference type="ChEBI" id="CHEBI:57692"/>
    </cofactor>
</comment>
<protein>
    <submittedName>
        <fullName evidence="8">Hydrogenase</fullName>
    </submittedName>
</protein>
<dbReference type="GO" id="GO:0052592">
    <property type="term" value="F:oxidoreductase activity, acting on CH or CH2 groups, with an iron-sulfur protein as acceptor"/>
    <property type="evidence" value="ECO:0007669"/>
    <property type="project" value="TreeGrafter"/>
</dbReference>
<gene>
    <name evidence="8" type="ORF">E7Z75_04285</name>
</gene>
<feature type="domain" description="4Fe-4S ferredoxin-type" evidence="7">
    <location>
        <begin position="204"/>
        <end position="233"/>
    </location>
</feature>
<dbReference type="AlphaFoldDB" id="A0A8T3VM90"/>
<keyword evidence="2" id="KW-0479">Metal-binding</keyword>